<dbReference type="PROSITE" id="PS51186">
    <property type="entry name" value="GNAT"/>
    <property type="match status" value="1"/>
</dbReference>
<dbReference type="Pfam" id="PF13508">
    <property type="entry name" value="Acetyltransf_7"/>
    <property type="match status" value="1"/>
</dbReference>
<organism evidence="4 5">
    <name type="scientific">Paraphaeosphaeria sporulosa</name>
    <dbReference type="NCBI Taxonomy" id="1460663"/>
    <lineage>
        <taxon>Eukaryota</taxon>
        <taxon>Fungi</taxon>
        <taxon>Dikarya</taxon>
        <taxon>Ascomycota</taxon>
        <taxon>Pezizomycotina</taxon>
        <taxon>Dothideomycetes</taxon>
        <taxon>Pleosporomycetidae</taxon>
        <taxon>Pleosporales</taxon>
        <taxon>Massarineae</taxon>
        <taxon>Didymosphaeriaceae</taxon>
        <taxon>Paraphaeosphaeria</taxon>
    </lineage>
</organism>
<protein>
    <recommendedName>
        <fullName evidence="3">N-acetyltransferase domain-containing protein</fullName>
    </recommendedName>
</protein>
<dbReference type="InterPro" id="IPR016181">
    <property type="entry name" value="Acyl_CoA_acyltransferase"/>
</dbReference>
<name>A0A177D0J6_9PLEO</name>
<dbReference type="PANTHER" id="PTHR43420:SF47">
    <property type="entry name" value="N-ACETYLTRANSFERASE DOMAIN-CONTAINING PROTEIN"/>
    <property type="match status" value="1"/>
</dbReference>
<evidence type="ECO:0000256" key="2">
    <source>
        <dbReference type="ARBA" id="ARBA00023315"/>
    </source>
</evidence>
<evidence type="ECO:0000256" key="1">
    <source>
        <dbReference type="ARBA" id="ARBA00022679"/>
    </source>
</evidence>
<dbReference type="PANTHER" id="PTHR43420">
    <property type="entry name" value="ACETYLTRANSFERASE"/>
    <property type="match status" value="1"/>
</dbReference>
<evidence type="ECO:0000259" key="3">
    <source>
        <dbReference type="PROSITE" id="PS51186"/>
    </source>
</evidence>
<dbReference type="OrthoDB" id="41532at2759"/>
<dbReference type="GO" id="GO:0016747">
    <property type="term" value="F:acyltransferase activity, transferring groups other than amino-acyl groups"/>
    <property type="evidence" value="ECO:0007669"/>
    <property type="project" value="InterPro"/>
</dbReference>
<dbReference type="EMBL" id="KV441548">
    <property type="protein sequence ID" value="OAG12757.1"/>
    <property type="molecule type" value="Genomic_DNA"/>
</dbReference>
<keyword evidence="1" id="KW-0808">Transferase</keyword>
<keyword evidence="2" id="KW-0012">Acyltransferase</keyword>
<keyword evidence="5" id="KW-1185">Reference proteome</keyword>
<dbReference type="GeneID" id="28760867"/>
<evidence type="ECO:0000313" key="4">
    <source>
        <dbReference type="EMBL" id="OAG12757.1"/>
    </source>
</evidence>
<proteinExistence type="predicted"/>
<evidence type="ECO:0000313" key="5">
    <source>
        <dbReference type="Proteomes" id="UP000077069"/>
    </source>
</evidence>
<dbReference type="Proteomes" id="UP000077069">
    <property type="component" value="Unassembled WGS sequence"/>
</dbReference>
<dbReference type="RefSeq" id="XP_018043122.1">
    <property type="nucleotide sequence ID" value="XM_018177381.1"/>
</dbReference>
<dbReference type="SUPFAM" id="SSF55729">
    <property type="entry name" value="Acyl-CoA N-acyltransferases (Nat)"/>
    <property type="match status" value="1"/>
</dbReference>
<reference evidence="4 5" key="1">
    <citation type="submission" date="2016-05" db="EMBL/GenBank/DDBJ databases">
        <title>Comparative analysis of secretome profiles of manganese(II)-oxidizing ascomycete fungi.</title>
        <authorList>
            <consortium name="DOE Joint Genome Institute"/>
            <person name="Zeiner C.A."/>
            <person name="Purvine S.O."/>
            <person name="Zink E.M."/>
            <person name="Wu S."/>
            <person name="Pasa-Tolic L."/>
            <person name="Chaput D.L."/>
            <person name="Haridas S."/>
            <person name="Grigoriev I.V."/>
            <person name="Santelli C.M."/>
            <person name="Hansel C.M."/>
        </authorList>
    </citation>
    <scope>NUCLEOTIDE SEQUENCE [LARGE SCALE GENOMIC DNA]</scope>
    <source>
        <strain evidence="4 5">AP3s5-JAC2a</strain>
    </source>
</reference>
<dbReference type="AlphaFoldDB" id="A0A177D0J6"/>
<dbReference type="CDD" id="cd04301">
    <property type="entry name" value="NAT_SF"/>
    <property type="match status" value="1"/>
</dbReference>
<dbReference type="InParanoid" id="A0A177D0J6"/>
<sequence>MVKPHSYSIVRLPKSHDYPQTWQVLIAKQKTLRLQSLLTSPEAFGSTYERESTFTDAEWEARLKNPIAHTLIAVDSNAPHAVHKPNDDDQDAGTDDDDLYGAWVGSVVLIGPTEGDGMLIATYDINALFILPEARGTGLGAELVESAVSEAQKLARGAMRVVVRALVVRGNERVLKLYERAGFVNRGVEFVGGQLEEAWVLVRDMGGNAG</sequence>
<feature type="domain" description="N-acetyltransferase" evidence="3">
    <location>
        <begin position="66"/>
        <end position="206"/>
    </location>
</feature>
<accession>A0A177D0J6</accession>
<dbReference type="InterPro" id="IPR050680">
    <property type="entry name" value="YpeA/RimI_acetyltransf"/>
</dbReference>
<dbReference type="InterPro" id="IPR000182">
    <property type="entry name" value="GNAT_dom"/>
</dbReference>
<dbReference type="Gene3D" id="3.40.630.30">
    <property type="match status" value="1"/>
</dbReference>
<gene>
    <name evidence="4" type="ORF">CC84DRAFT_1160018</name>
</gene>